<feature type="binding site" evidence="4">
    <location>
        <position position="196"/>
    </location>
    <ligand>
        <name>Mn(2+)</name>
        <dbReference type="ChEBI" id="CHEBI:29035"/>
        <label>1</label>
    </ligand>
</feature>
<name>A0A7L4PFI0_9CREN</name>
<dbReference type="InterPro" id="IPR023696">
    <property type="entry name" value="Ureohydrolase_dom_sf"/>
</dbReference>
<feature type="binding site" evidence="4">
    <location>
        <position position="194"/>
    </location>
    <ligand>
        <name>Mn(2+)</name>
        <dbReference type="ChEBI" id="CHEBI:29035"/>
        <label>1</label>
    </ligand>
</feature>
<dbReference type="Proteomes" id="UP000554766">
    <property type="component" value="Unassembled WGS sequence"/>
</dbReference>
<dbReference type="NCBIfam" id="TIGR01230">
    <property type="entry name" value="agmatinase"/>
    <property type="match status" value="1"/>
</dbReference>
<comment type="cofactor">
    <cofactor evidence="4">
        <name>Mn(2+)</name>
        <dbReference type="ChEBI" id="CHEBI:29035"/>
    </cofactor>
    <text evidence="4">Binds 2 manganese ions per subunit.</text>
</comment>
<organism evidence="6 7">
    <name type="scientific">Pyrobaculum arsenaticum</name>
    <dbReference type="NCBI Taxonomy" id="121277"/>
    <lineage>
        <taxon>Archaea</taxon>
        <taxon>Thermoproteota</taxon>
        <taxon>Thermoprotei</taxon>
        <taxon>Thermoproteales</taxon>
        <taxon>Thermoproteaceae</taxon>
        <taxon>Pyrobaculum</taxon>
    </lineage>
</organism>
<dbReference type="PANTHER" id="PTHR11358:SF26">
    <property type="entry name" value="GUANIDINO ACID HYDROLASE, MITOCHONDRIAL"/>
    <property type="match status" value="1"/>
</dbReference>
<gene>
    <name evidence="6" type="primary">speB</name>
    <name evidence="6" type="ORF">HC235_10000</name>
</gene>
<dbReference type="GO" id="GO:0033389">
    <property type="term" value="P:putrescine biosynthetic process from arginine, via agmatine"/>
    <property type="evidence" value="ECO:0007669"/>
    <property type="project" value="TreeGrafter"/>
</dbReference>
<evidence type="ECO:0000256" key="2">
    <source>
        <dbReference type="ARBA" id="ARBA00022723"/>
    </source>
</evidence>
<keyword evidence="3 5" id="KW-0378">Hydrolase</keyword>
<dbReference type="SUPFAM" id="SSF52768">
    <property type="entry name" value="Arginase/deacetylase"/>
    <property type="match status" value="1"/>
</dbReference>
<sequence>MLKAICRESDVKLIGAPMEDTVSFRPGTRFAPQRIRQILPYLEYTTLFGNVAKPLCDLGDVELLQGRPEENVEMIKKALQKAEPPFLMLGGEHTVTYAALKVVKPDTYVHIDAHFDLRNEWPPGQRLSHATFARRAHEELGFYAIYIGVRAYDDEERKYAEEAGFFVVRGSDFTREVVSDAVSTASGRVYLSLDIDVLDPSEAPGVGTPEAGGLTFKKLEYLLTDLMLALKPVAVDIVEYSPPNDVSDITATKVARLLMHMASLLQKQ</sequence>
<dbReference type="Pfam" id="PF00491">
    <property type="entry name" value="Arginase"/>
    <property type="match status" value="1"/>
</dbReference>
<feature type="binding site" evidence="4">
    <location>
        <position position="116"/>
    </location>
    <ligand>
        <name>Mn(2+)</name>
        <dbReference type="ChEBI" id="CHEBI:29035"/>
        <label>1</label>
    </ligand>
</feature>
<dbReference type="Gene3D" id="3.40.800.10">
    <property type="entry name" value="Ureohydrolase domain"/>
    <property type="match status" value="1"/>
</dbReference>
<comment type="caution">
    <text evidence="6">The sequence shown here is derived from an EMBL/GenBank/DDBJ whole genome shotgun (WGS) entry which is preliminary data.</text>
</comment>
<feature type="binding site" evidence="4">
    <location>
        <position position="112"/>
    </location>
    <ligand>
        <name>Mn(2+)</name>
        <dbReference type="ChEBI" id="CHEBI:29035"/>
        <label>1</label>
    </ligand>
</feature>
<keyword evidence="4" id="KW-0464">Manganese</keyword>
<accession>A0A7L4PFI0</accession>
<feature type="binding site" evidence="4">
    <location>
        <position position="93"/>
    </location>
    <ligand>
        <name>Mn(2+)</name>
        <dbReference type="ChEBI" id="CHEBI:29035"/>
        <label>1</label>
    </ligand>
</feature>
<dbReference type="GO" id="GO:0046872">
    <property type="term" value="F:metal ion binding"/>
    <property type="evidence" value="ECO:0007669"/>
    <property type="project" value="UniProtKB-KW"/>
</dbReference>
<dbReference type="CDD" id="cd11593">
    <property type="entry name" value="Agmatinase-like_2"/>
    <property type="match status" value="1"/>
</dbReference>
<evidence type="ECO:0000256" key="5">
    <source>
        <dbReference type="RuleBase" id="RU003684"/>
    </source>
</evidence>
<evidence type="ECO:0000256" key="3">
    <source>
        <dbReference type="ARBA" id="ARBA00022801"/>
    </source>
</evidence>
<dbReference type="EMBL" id="JAAVJF010000005">
    <property type="protein sequence ID" value="NYR16256.1"/>
    <property type="molecule type" value="Genomic_DNA"/>
</dbReference>
<comment type="similarity">
    <text evidence="1">Belongs to the arginase family. Agmatinase subfamily.</text>
</comment>
<dbReference type="EC" id="3.5.3.11" evidence="6"/>
<evidence type="ECO:0000256" key="1">
    <source>
        <dbReference type="ARBA" id="ARBA00009227"/>
    </source>
</evidence>
<keyword evidence="7" id="KW-1185">Reference proteome</keyword>
<dbReference type="PIRSF" id="PIRSF036979">
    <property type="entry name" value="Arginase"/>
    <property type="match status" value="1"/>
</dbReference>
<evidence type="ECO:0000256" key="4">
    <source>
        <dbReference type="PIRSR" id="PIRSR036979-1"/>
    </source>
</evidence>
<dbReference type="InterPro" id="IPR005925">
    <property type="entry name" value="Agmatinase-rel"/>
</dbReference>
<dbReference type="PROSITE" id="PS51409">
    <property type="entry name" value="ARGINASE_2"/>
    <property type="match status" value="1"/>
</dbReference>
<feature type="binding site" evidence="4">
    <location>
        <position position="114"/>
    </location>
    <ligand>
        <name>Mn(2+)</name>
        <dbReference type="ChEBI" id="CHEBI:29035"/>
        <label>1</label>
    </ligand>
</feature>
<dbReference type="GeneID" id="5055176"/>
<keyword evidence="2 4" id="KW-0479">Metal-binding</keyword>
<protein>
    <submittedName>
        <fullName evidence="6">Agmatinase</fullName>
        <ecNumber evidence="6">3.5.3.11</ecNumber>
    </submittedName>
</protein>
<dbReference type="GO" id="GO:0008783">
    <property type="term" value="F:agmatinase activity"/>
    <property type="evidence" value="ECO:0007669"/>
    <property type="project" value="UniProtKB-EC"/>
</dbReference>
<evidence type="ECO:0000313" key="7">
    <source>
        <dbReference type="Proteomes" id="UP000554766"/>
    </source>
</evidence>
<proteinExistence type="inferred from homology"/>
<dbReference type="PANTHER" id="PTHR11358">
    <property type="entry name" value="ARGINASE/AGMATINASE"/>
    <property type="match status" value="1"/>
</dbReference>
<dbReference type="InterPro" id="IPR006035">
    <property type="entry name" value="Ureohydrolase"/>
</dbReference>
<evidence type="ECO:0000313" key="6">
    <source>
        <dbReference type="EMBL" id="NYR16256.1"/>
    </source>
</evidence>
<dbReference type="InterPro" id="IPR020855">
    <property type="entry name" value="Ureohydrolase_Mn_BS"/>
</dbReference>
<reference evidence="6 7" key="1">
    <citation type="journal article" date="2020" name="Nat. Commun.">
        <title>The structures of two archaeal type IV pili illuminate evolutionary relationships.</title>
        <authorList>
            <person name="Wang F."/>
            <person name="Baquero D.P."/>
            <person name="Su Z."/>
            <person name="Beltran L.C."/>
            <person name="Prangishvili D."/>
            <person name="Krupovic M."/>
            <person name="Egelman E.H."/>
        </authorList>
    </citation>
    <scope>NUCLEOTIDE SEQUENCE [LARGE SCALE GENOMIC DNA]</scope>
    <source>
        <strain evidence="6 7">2GA</strain>
    </source>
</reference>
<dbReference type="RefSeq" id="WP_011901279.1">
    <property type="nucleotide sequence ID" value="NZ_JAAVJF010000005.1"/>
</dbReference>
<dbReference type="PROSITE" id="PS01053">
    <property type="entry name" value="ARGINASE_1"/>
    <property type="match status" value="1"/>
</dbReference>
<dbReference type="AlphaFoldDB" id="A0A7L4PFI0"/>
<dbReference type="OMA" id="YELTTIM"/>